<dbReference type="AlphaFoldDB" id="A0AAE5U9Q1"/>
<dbReference type="Proteomes" id="UP000220341">
    <property type="component" value="Unassembled WGS sequence"/>
</dbReference>
<reference evidence="1 2" key="1">
    <citation type="submission" date="2017-09" db="EMBL/GenBank/DDBJ databases">
        <title>Large-scale bioinformatics analysis of Bacillus genomes uncovers conserved roles of natural products in bacterial physiology.</title>
        <authorList>
            <consortium name="Agbiome Team Llc"/>
            <person name="Bleich R.M."/>
            <person name="Kirk G.J."/>
            <person name="Santa Maria K.C."/>
            <person name="Allen S.E."/>
            <person name="Farag S."/>
            <person name="Shank E.A."/>
            <person name="Bowers A."/>
        </authorList>
    </citation>
    <scope>NUCLEOTIDE SEQUENCE [LARGE SCALE GENOMIC DNA]</scope>
    <source>
        <strain evidence="1 2">AFS003013</strain>
    </source>
</reference>
<dbReference type="RefSeq" id="WP_029325410.1">
    <property type="nucleotide sequence ID" value="NZ_CATKQG010000042.1"/>
</dbReference>
<comment type="caution">
    <text evidence="1">The sequence shown here is derived from an EMBL/GenBank/DDBJ whole genome shotgun (WGS) entry which is preliminary data.</text>
</comment>
<evidence type="ECO:0000313" key="1">
    <source>
        <dbReference type="EMBL" id="PES29111.1"/>
    </source>
</evidence>
<name>A0AAE5U9Q1_PRIMG</name>
<sequence>MFKIKKLILPVVTFGLIFTSLGITQASAASYSQTGKISFFYGEGKRGSDEKILGANDCAVGKDYGKVIPKGTAIKAQNLSNGKSATVYKWSYGNFGGDVILDVMPGVFKNKLGGNTLDGYIKKGKTSYSY</sequence>
<accession>A0AAE5U9Q1</accession>
<gene>
    <name evidence="1" type="ORF">CN497_25050</name>
</gene>
<dbReference type="EMBL" id="NTYW01000103">
    <property type="protein sequence ID" value="PES29111.1"/>
    <property type="molecule type" value="Genomic_DNA"/>
</dbReference>
<protein>
    <submittedName>
        <fullName evidence="1">Uncharacterized protein</fullName>
    </submittedName>
</protein>
<evidence type="ECO:0000313" key="2">
    <source>
        <dbReference type="Proteomes" id="UP000220341"/>
    </source>
</evidence>
<organism evidence="1 2">
    <name type="scientific">Priestia megaterium</name>
    <name type="common">Bacillus megaterium</name>
    <dbReference type="NCBI Taxonomy" id="1404"/>
    <lineage>
        <taxon>Bacteria</taxon>
        <taxon>Bacillati</taxon>
        <taxon>Bacillota</taxon>
        <taxon>Bacilli</taxon>
        <taxon>Bacillales</taxon>
        <taxon>Bacillaceae</taxon>
        <taxon>Priestia</taxon>
    </lineage>
</organism>
<proteinExistence type="predicted"/>